<dbReference type="InterPro" id="IPR046335">
    <property type="entry name" value="LacI/GalR-like_sensor"/>
</dbReference>
<dbReference type="Pfam" id="PF13377">
    <property type="entry name" value="Peripla_BP_3"/>
    <property type="match status" value="1"/>
</dbReference>
<dbReference type="SUPFAM" id="SSF53822">
    <property type="entry name" value="Periplasmic binding protein-like I"/>
    <property type="match status" value="1"/>
</dbReference>
<dbReference type="PANTHER" id="PTHR30146:SF109">
    <property type="entry name" value="HTH-TYPE TRANSCRIPTIONAL REGULATOR GALS"/>
    <property type="match status" value="1"/>
</dbReference>
<gene>
    <name evidence="5" type="ORF">N1F79_06860</name>
</gene>
<comment type="caution">
    <text evidence="5">The sequence shown here is derived from an EMBL/GenBank/DDBJ whole genome shotgun (WGS) entry which is preliminary data.</text>
</comment>
<keyword evidence="6" id="KW-1185">Reference proteome</keyword>
<dbReference type="InterPro" id="IPR028082">
    <property type="entry name" value="Peripla_BP_I"/>
</dbReference>
<dbReference type="SMART" id="SM00354">
    <property type="entry name" value="HTH_LACI"/>
    <property type="match status" value="1"/>
</dbReference>
<name>A0ABU7XQN7_9FLAO</name>
<protein>
    <submittedName>
        <fullName evidence="5">LacI family transcriptional regulator</fullName>
    </submittedName>
</protein>
<evidence type="ECO:0000313" key="6">
    <source>
        <dbReference type="Proteomes" id="UP001337305"/>
    </source>
</evidence>
<dbReference type="CDD" id="cd01392">
    <property type="entry name" value="HTH_LacI"/>
    <property type="match status" value="1"/>
</dbReference>
<keyword evidence="3" id="KW-0804">Transcription</keyword>
<evidence type="ECO:0000256" key="3">
    <source>
        <dbReference type="ARBA" id="ARBA00023163"/>
    </source>
</evidence>
<evidence type="ECO:0000256" key="1">
    <source>
        <dbReference type="ARBA" id="ARBA00023015"/>
    </source>
</evidence>
<dbReference type="PANTHER" id="PTHR30146">
    <property type="entry name" value="LACI-RELATED TRANSCRIPTIONAL REPRESSOR"/>
    <property type="match status" value="1"/>
</dbReference>
<evidence type="ECO:0000256" key="2">
    <source>
        <dbReference type="ARBA" id="ARBA00023125"/>
    </source>
</evidence>
<sequence>MKKLYLKDIAKNLNVSTTAVSLVLNNKGDENKISQDTQQKILEYAKRHNYVANSLARGLSRGKSETIGLIIPNISDDHYAKIAGHIERKAKEYGYVVMYASSNKDPKNEAKLIQSMINRQVDGLILASTQHNSEDIELLKDNKLPFVLIDRLYPEIDTNYVVVDNFEGVQKATKHLLNLGRRKIGFVTLKPGLEAMRQRLLGYQEALKEFNIDPSDALVKELSNVDYKDEIKEALGELVRFPNSVDSIIFSTHYLTSLGLRELRRLNIKVPHEVAIVSFDELGAFDLVDPPITSIKQPGADIGDFSVDILMDEIQGNESGINKTRMLKPSLIIRKSCGAL</sequence>
<dbReference type="RefSeq" id="WP_303305211.1">
    <property type="nucleotide sequence ID" value="NZ_JAODOP010000004.1"/>
</dbReference>
<evidence type="ECO:0000313" key="5">
    <source>
        <dbReference type="EMBL" id="MEF3832843.1"/>
    </source>
</evidence>
<dbReference type="InterPro" id="IPR000843">
    <property type="entry name" value="HTH_LacI"/>
</dbReference>
<accession>A0ABU7XQN7</accession>
<dbReference type="CDD" id="cd19977">
    <property type="entry name" value="PBP1_EndR-like"/>
    <property type="match status" value="1"/>
</dbReference>
<keyword evidence="2" id="KW-0238">DNA-binding</keyword>
<dbReference type="InterPro" id="IPR010982">
    <property type="entry name" value="Lambda_DNA-bd_dom_sf"/>
</dbReference>
<proteinExistence type="predicted"/>
<evidence type="ECO:0000259" key="4">
    <source>
        <dbReference type="PROSITE" id="PS50932"/>
    </source>
</evidence>
<dbReference type="EMBL" id="JAODOP010000004">
    <property type="protein sequence ID" value="MEF3832843.1"/>
    <property type="molecule type" value="Genomic_DNA"/>
</dbReference>
<dbReference type="Gene3D" id="3.40.50.2300">
    <property type="match status" value="2"/>
</dbReference>
<organism evidence="5 6">
    <name type="scientific">Flavivirga spongiicola</name>
    <dbReference type="NCBI Taxonomy" id="421621"/>
    <lineage>
        <taxon>Bacteria</taxon>
        <taxon>Pseudomonadati</taxon>
        <taxon>Bacteroidota</taxon>
        <taxon>Flavobacteriia</taxon>
        <taxon>Flavobacteriales</taxon>
        <taxon>Flavobacteriaceae</taxon>
        <taxon>Flavivirga</taxon>
    </lineage>
</organism>
<dbReference type="Pfam" id="PF00356">
    <property type="entry name" value="LacI"/>
    <property type="match status" value="1"/>
</dbReference>
<dbReference type="PROSITE" id="PS50932">
    <property type="entry name" value="HTH_LACI_2"/>
    <property type="match status" value="1"/>
</dbReference>
<feature type="domain" description="HTH lacI-type" evidence="4">
    <location>
        <begin position="6"/>
        <end position="61"/>
    </location>
</feature>
<keyword evidence="1" id="KW-0805">Transcription regulation</keyword>
<dbReference type="Proteomes" id="UP001337305">
    <property type="component" value="Unassembled WGS sequence"/>
</dbReference>
<dbReference type="Gene3D" id="1.10.260.40">
    <property type="entry name" value="lambda repressor-like DNA-binding domains"/>
    <property type="match status" value="1"/>
</dbReference>
<reference evidence="5 6" key="1">
    <citation type="submission" date="2022-09" db="EMBL/GenBank/DDBJ databases">
        <title>Genome sequencing of Flavivirga sp. MEBiC05379.</title>
        <authorList>
            <person name="Oh H.-M."/>
            <person name="Kwon K.K."/>
            <person name="Park M.J."/>
            <person name="Yang S.-H."/>
        </authorList>
    </citation>
    <scope>NUCLEOTIDE SEQUENCE [LARGE SCALE GENOMIC DNA]</scope>
    <source>
        <strain evidence="5 6">MEBiC05379</strain>
    </source>
</reference>
<dbReference type="SUPFAM" id="SSF47413">
    <property type="entry name" value="lambda repressor-like DNA-binding domains"/>
    <property type="match status" value="1"/>
</dbReference>